<dbReference type="Gene3D" id="2.10.25.10">
    <property type="entry name" value="Laminin"/>
    <property type="match status" value="1"/>
</dbReference>
<keyword evidence="7" id="KW-0812">Transmembrane</keyword>
<feature type="domain" description="DSL" evidence="10">
    <location>
        <begin position="167"/>
        <end position="212"/>
    </location>
</feature>
<dbReference type="EMBL" id="HACG01012497">
    <property type="protein sequence ID" value="CEK59362.1"/>
    <property type="molecule type" value="Transcribed_RNA"/>
</dbReference>
<evidence type="ECO:0000259" key="9">
    <source>
        <dbReference type="PROSITE" id="PS50026"/>
    </source>
</evidence>
<dbReference type="InterPro" id="IPR000152">
    <property type="entry name" value="EGF-type_Asp/Asn_hydroxyl_site"/>
</dbReference>
<comment type="subcellular location">
    <subcellularLocation>
        <location evidence="7">Membrane</location>
        <topology evidence="7">Single-pass type I membrane protein</topology>
    </subcellularLocation>
</comment>
<feature type="disulfide bond" evidence="6">
    <location>
        <begin position="203"/>
        <end position="212"/>
    </location>
</feature>
<evidence type="ECO:0000256" key="4">
    <source>
        <dbReference type="ARBA" id="ARBA00023157"/>
    </source>
</evidence>
<dbReference type="GO" id="GO:0005509">
    <property type="term" value="F:calcium ion binding"/>
    <property type="evidence" value="ECO:0007669"/>
    <property type="project" value="InterPro"/>
</dbReference>
<evidence type="ECO:0000259" key="10">
    <source>
        <dbReference type="PROSITE" id="PS51051"/>
    </source>
</evidence>
<protein>
    <recommendedName>
        <fullName evidence="7">Delta-like protein</fullName>
    </recommendedName>
</protein>
<keyword evidence="7" id="KW-1133">Transmembrane helix</keyword>
<feature type="signal peptide" evidence="8">
    <location>
        <begin position="1"/>
        <end position="23"/>
    </location>
</feature>
<keyword evidence="7 8" id="KW-0732">Signal</keyword>
<evidence type="ECO:0000256" key="6">
    <source>
        <dbReference type="PROSITE-ProRule" id="PRU00377"/>
    </source>
</evidence>
<evidence type="ECO:0000256" key="5">
    <source>
        <dbReference type="PROSITE-ProRule" id="PRU00076"/>
    </source>
</evidence>
<proteinExistence type="predicted"/>
<reference evidence="11" key="1">
    <citation type="submission" date="2014-12" db="EMBL/GenBank/DDBJ databases">
        <title>Insight into the proteome of Arion vulgaris.</title>
        <authorList>
            <person name="Aradska J."/>
            <person name="Bulat T."/>
            <person name="Smidak R."/>
            <person name="Sarate P."/>
            <person name="Gangsoo J."/>
            <person name="Sialana F."/>
            <person name="Bilban M."/>
            <person name="Lubec G."/>
        </authorList>
    </citation>
    <scope>NUCLEOTIDE SEQUENCE</scope>
    <source>
        <tissue evidence="11">Skin</tissue>
    </source>
</reference>
<dbReference type="FunFam" id="2.10.25.140:FF:000001">
    <property type="entry name" value="Delta-like protein"/>
    <property type="match status" value="1"/>
</dbReference>
<evidence type="ECO:0000256" key="7">
    <source>
        <dbReference type="RuleBase" id="RU280815"/>
    </source>
</evidence>
<dbReference type="GO" id="GO:0007154">
    <property type="term" value="P:cell communication"/>
    <property type="evidence" value="ECO:0007669"/>
    <property type="project" value="InterPro"/>
</dbReference>
<dbReference type="SMART" id="SM00051">
    <property type="entry name" value="DSL"/>
    <property type="match status" value="1"/>
</dbReference>
<dbReference type="CDD" id="cd00054">
    <property type="entry name" value="EGF_CA"/>
    <property type="match status" value="1"/>
</dbReference>
<dbReference type="PROSITE" id="PS00010">
    <property type="entry name" value="ASX_HYDROXYL"/>
    <property type="match status" value="1"/>
</dbReference>
<feature type="disulfide bond" evidence="6">
    <location>
        <begin position="182"/>
        <end position="194"/>
    </location>
</feature>
<keyword evidence="4 5" id="KW-1015">Disulfide bond</keyword>
<accession>A0A0B6YT86</accession>
<feature type="chain" id="PRO_5002123570" description="Delta-like protein" evidence="8">
    <location>
        <begin position="24"/>
        <end position="241"/>
    </location>
</feature>
<dbReference type="InterPro" id="IPR001774">
    <property type="entry name" value="DSL"/>
</dbReference>
<dbReference type="PROSITE" id="PS01187">
    <property type="entry name" value="EGF_CA"/>
    <property type="match status" value="1"/>
</dbReference>
<dbReference type="Gene3D" id="2.10.25.140">
    <property type="match status" value="1"/>
</dbReference>
<dbReference type="InterPro" id="IPR018097">
    <property type="entry name" value="EGF_Ca-bd_CS"/>
</dbReference>
<sequence length="241" mass="27452">MIPTSSIFLLATTFCTLQQVVWSRVIIEFKFLSYSDNCREDARTNKCDPKFKFCLDRPRASSNIFPCYYGYTTESGHYQNTNYINLGALSNIKGIPNPWILSASKLMDPSVFLVLQVRDDDYLGKDDHLQTWGTTLRETVYPSKINAPWNNKVTASGSHRLTFQIRIYCEDGYYNTDCATHCFAADNYRGHYTCDPINGAKVCMQGWTGPDCKEDINECSLNYCVRGICENLEAGYKCDCP</sequence>
<evidence type="ECO:0000313" key="11">
    <source>
        <dbReference type="EMBL" id="CEK59362.1"/>
    </source>
</evidence>
<comment type="function">
    <text evidence="7">Putative Notch ligand involved in the mediation of Notch signaling.</text>
</comment>
<gene>
    <name evidence="11" type="primary">ORF36079</name>
</gene>
<keyword evidence="2 5" id="KW-0245">EGF-like domain</keyword>
<dbReference type="Gene3D" id="2.60.40.3510">
    <property type="match status" value="1"/>
</dbReference>
<dbReference type="Pfam" id="PF01414">
    <property type="entry name" value="DSL"/>
    <property type="match status" value="1"/>
</dbReference>
<keyword evidence="3 7" id="KW-0677">Repeat</keyword>
<feature type="disulfide bond" evidence="5">
    <location>
        <begin position="219"/>
        <end position="229"/>
    </location>
</feature>
<dbReference type="PROSITE" id="PS51051">
    <property type="entry name" value="DSL"/>
    <property type="match status" value="1"/>
</dbReference>
<name>A0A0B6YT86_9EUPU</name>
<feature type="non-terminal residue" evidence="11">
    <location>
        <position position="241"/>
    </location>
</feature>
<keyword evidence="7" id="KW-0472">Membrane</keyword>
<feature type="domain" description="EGF-like" evidence="9">
    <location>
        <begin position="215"/>
        <end position="241"/>
    </location>
</feature>
<dbReference type="GO" id="GO:0016020">
    <property type="term" value="C:membrane"/>
    <property type="evidence" value="ECO:0007669"/>
    <property type="project" value="UniProtKB-SubCell"/>
</dbReference>
<feature type="disulfide bond" evidence="6">
    <location>
        <begin position="169"/>
        <end position="178"/>
    </location>
</feature>
<comment type="caution">
    <text evidence="5">Lacks conserved residue(s) required for the propagation of feature annotation.</text>
</comment>
<dbReference type="AlphaFoldDB" id="A0A0B6YT86"/>
<evidence type="ECO:0000256" key="3">
    <source>
        <dbReference type="ARBA" id="ARBA00022737"/>
    </source>
</evidence>
<dbReference type="InterPro" id="IPR000742">
    <property type="entry name" value="EGF"/>
</dbReference>
<dbReference type="PROSITE" id="PS50026">
    <property type="entry name" value="EGF_3"/>
    <property type="match status" value="1"/>
</dbReference>
<evidence type="ECO:0000256" key="2">
    <source>
        <dbReference type="ARBA" id="ARBA00022536"/>
    </source>
</evidence>
<organism evidence="11">
    <name type="scientific">Arion vulgaris</name>
    <dbReference type="NCBI Taxonomy" id="1028688"/>
    <lineage>
        <taxon>Eukaryota</taxon>
        <taxon>Metazoa</taxon>
        <taxon>Spiralia</taxon>
        <taxon>Lophotrochozoa</taxon>
        <taxon>Mollusca</taxon>
        <taxon>Gastropoda</taxon>
        <taxon>Heterobranchia</taxon>
        <taxon>Euthyneura</taxon>
        <taxon>Panpulmonata</taxon>
        <taxon>Eupulmonata</taxon>
        <taxon>Stylommatophora</taxon>
        <taxon>Helicina</taxon>
        <taxon>Arionoidea</taxon>
        <taxon>Arionidae</taxon>
        <taxon>Arion</taxon>
    </lineage>
</organism>
<keyword evidence="1 7" id="KW-0217">Developmental protein</keyword>
<evidence type="ECO:0000256" key="1">
    <source>
        <dbReference type="ARBA" id="ARBA00022473"/>
    </source>
</evidence>
<evidence type="ECO:0000256" key="8">
    <source>
        <dbReference type="SAM" id="SignalP"/>
    </source>
</evidence>